<dbReference type="EMBL" id="KQ420735">
    <property type="protein sequence ID" value="KOF79490.1"/>
    <property type="molecule type" value="Genomic_DNA"/>
</dbReference>
<reference evidence="1" key="1">
    <citation type="submission" date="2015-07" db="EMBL/GenBank/DDBJ databases">
        <title>MeaNS - Measles Nucleotide Surveillance Program.</title>
        <authorList>
            <person name="Tran T."/>
            <person name="Druce J."/>
        </authorList>
    </citation>
    <scope>NUCLEOTIDE SEQUENCE</scope>
    <source>
        <strain evidence="1">UCB-OBI-ISO-001</strain>
        <tissue evidence="1">Gonad</tissue>
    </source>
</reference>
<dbReference type="AlphaFoldDB" id="A0A0L8GS98"/>
<proteinExistence type="predicted"/>
<name>A0A0L8GS98_OCTBM</name>
<accession>A0A0L8GS98</accession>
<organism evidence="1">
    <name type="scientific">Octopus bimaculoides</name>
    <name type="common">California two-spotted octopus</name>
    <dbReference type="NCBI Taxonomy" id="37653"/>
    <lineage>
        <taxon>Eukaryota</taxon>
        <taxon>Metazoa</taxon>
        <taxon>Spiralia</taxon>
        <taxon>Lophotrochozoa</taxon>
        <taxon>Mollusca</taxon>
        <taxon>Cephalopoda</taxon>
        <taxon>Coleoidea</taxon>
        <taxon>Octopodiformes</taxon>
        <taxon>Octopoda</taxon>
        <taxon>Incirrata</taxon>
        <taxon>Octopodidae</taxon>
        <taxon>Octopus</taxon>
    </lineage>
</organism>
<protein>
    <submittedName>
        <fullName evidence="1">Uncharacterized protein</fullName>
    </submittedName>
</protein>
<evidence type="ECO:0000313" key="1">
    <source>
        <dbReference type="EMBL" id="KOF79490.1"/>
    </source>
</evidence>
<gene>
    <name evidence="1" type="ORF">OCBIM_22029379mg</name>
</gene>
<sequence>MRWKRKKENSWELICRCTCRHEQILFVFVSRGGSREQVFTKSRYAVATCVRNNSEI</sequence>